<name>A0A0A5SDI6_MORMO</name>
<sequence>MKKPNIIINELDAERLDMLLEQPAYADSPVAEALNEELDRAEILPPAEMPATVVTMNSRIRFEDLSSGKESIRTLVYPASLKDSAEQLSVMAPLGAALLGLSVGDEISWELPNGEATRVKVSEIIYQPEAAGELHR</sequence>
<dbReference type="EMBL" id="ABKJEP030000005">
    <property type="protein sequence ID" value="EMO9455439.1"/>
    <property type="molecule type" value="Genomic_DNA"/>
</dbReference>
<comment type="similarity">
    <text evidence="1">Belongs to the Rnk family.</text>
</comment>
<dbReference type="Pfam" id="PF01272">
    <property type="entry name" value="GreA_GreB"/>
    <property type="match status" value="1"/>
</dbReference>
<dbReference type="Gene3D" id="1.10.286.20">
    <property type="match status" value="1"/>
</dbReference>
<comment type="subunit">
    <text evidence="1">Interacts with the RNA polymerase.</text>
</comment>
<dbReference type="InterPro" id="IPR023459">
    <property type="entry name" value="Tscrpt_elong_fac_GreA/B_fam"/>
</dbReference>
<dbReference type="GO" id="GO:0016301">
    <property type="term" value="F:kinase activity"/>
    <property type="evidence" value="ECO:0007669"/>
    <property type="project" value="UniProtKB-KW"/>
</dbReference>
<comment type="function">
    <text evidence="1">May act as an anti-Gre factor.</text>
</comment>
<reference evidence="5" key="4">
    <citation type="submission" date="2024-02" db="EMBL/GenBank/DDBJ databases">
        <authorList>
            <consortium name="Clinical and Environmental Microbiology Branch: Whole genome sequencing antimicrobial resistance pathogens in the healthcare setting"/>
        </authorList>
    </citation>
    <scope>NUCLEOTIDE SEQUENCE</scope>
    <source>
        <strain evidence="5">2023KU-00017</strain>
    </source>
</reference>
<dbReference type="NCBIfam" id="NF004396">
    <property type="entry name" value="PRK05753.1"/>
    <property type="match status" value="1"/>
</dbReference>
<protein>
    <recommendedName>
        <fullName evidence="1">Regulator of nucleoside diphosphate kinase</fullName>
    </recommendedName>
</protein>
<gene>
    <name evidence="1 5" type="primary">rnk</name>
    <name evidence="4" type="ORF">AM380_10080</name>
    <name evidence="6" type="ORF">CYG68_07690</name>
    <name evidence="7" type="ORF">OSC06_07595</name>
    <name evidence="5" type="ORF">PN925_000774</name>
</gene>
<dbReference type="GeneID" id="93359277"/>
<dbReference type="GO" id="GO:0006354">
    <property type="term" value="P:DNA-templated transcription elongation"/>
    <property type="evidence" value="ECO:0007669"/>
    <property type="project" value="TreeGrafter"/>
</dbReference>
<dbReference type="PANTHER" id="PTHR30437:SF5">
    <property type="entry name" value="REGULATOR OF NUCLEOSIDE DIPHOSPHATE KINASE"/>
    <property type="match status" value="1"/>
</dbReference>
<evidence type="ECO:0000256" key="1">
    <source>
        <dbReference type="HAMAP-Rule" id="MF_00954"/>
    </source>
</evidence>
<dbReference type="EMBL" id="CP028956">
    <property type="protein sequence ID" value="AWC93957.1"/>
    <property type="molecule type" value="Genomic_DNA"/>
</dbReference>
<dbReference type="Proteomes" id="UP000650477">
    <property type="component" value="Unassembled WGS sequence"/>
</dbReference>
<dbReference type="InterPro" id="IPR028625">
    <property type="entry name" value="Rnk"/>
</dbReference>
<organism evidence="6 9">
    <name type="scientific">Morganella morganii</name>
    <name type="common">Proteus morganii</name>
    <dbReference type="NCBI Taxonomy" id="582"/>
    <lineage>
        <taxon>Bacteria</taxon>
        <taxon>Pseudomonadati</taxon>
        <taxon>Pseudomonadota</taxon>
        <taxon>Gammaproteobacteria</taxon>
        <taxon>Enterobacterales</taxon>
        <taxon>Morganellaceae</taxon>
        <taxon>Morganella</taxon>
    </lineage>
</organism>
<dbReference type="RefSeq" id="WP_004236307.1">
    <property type="nucleotide sequence ID" value="NZ_ABGYJJ040000001.1"/>
</dbReference>
<dbReference type="SUPFAM" id="SSF54534">
    <property type="entry name" value="FKBP-like"/>
    <property type="match status" value="1"/>
</dbReference>
<accession>A0A0A5SDI6</accession>
<dbReference type="OrthoDB" id="192847at2"/>
<reference evidence="6" key="1">
    <citation type="submission" date="2017-12" db="EMBL/GenBank/DDBJ databases">
        <title>Genome sequencing and analysis.</title>
        <authorList>
            <person name="Huang Y.-T."/>
        </authorList>
    </citation>
    <scope>NUCLEOTIDE SEQUENCE</scope>
    <source>
        <strain evidence="6">VGH116</strain>
    </source>
</reference>
<evidence type="ECO:0000313" key="9">
    <source>
        <dbReference type="Proteomes" id="UP000650477"/>
    </source>
</evidence>
<feature type="domain" description="Transcription elongation factor GreA/GreB C-terminal" evidence="2">
    <location>
        <begin position="50"/>
        <end position="126"/>
    </location>
</feature>
<evidence type="ECO:0000313" key="8">
    <source>
        <dbReference type="Proteomes" id="UP000244682"/>
    </source>
</evidence>
<keyword evidence="6" id="KW-0808">Transferase</keyword>
<dbReference type="FunFam" id="3.10.50.30:FF:000002">
    <property type="entry name" value="Regulator of nucleoside diphosphate kinase"/>
    <property type="match status" value="1"/>
</dbReference>
<evidence type="ECO:0000259" key="3">
    <source>
        <dbReference type="Pfam" id="PF14760"/>
    </source>
</evidence>
<dbReference type="GO" id="GO:0070063">
    <property type="term" value="F:RNA polymerase binding"/>
    <property type="evidence" value="ECO:0007669"/>
    <property type="project" value="InterPro"/>
</dbReference>
<evidence type="ECO:0000259" key="2">
    <source>
        <dbReference type="Pfam" id="PF01272"/>
    </source>
</evidence>
<dbReference type="EMBL" id="JAPKIY010000012">
    <property type="protein sequence ID" value="MDS0897832.1"/>
    <property type="molecule type" value="Genomic_DNA"/>
</dbReference>
<dbReference type="HAMAP" id="MF_00954">
    <property type="entry name" value="Rnk"/>
    <property type="match status" value="1"/>
</dbReference>
<dbReference type="Gene3D" id="3.10.50.30">
    <property type="entry name" value="Transcription elongation factor, GreA/GreB, C-terminal domain"/>
    <property type="match status" value="1"/>
</dbReference>
<dbReference type="STRING" id="582.AL531_12535"/>
<dbReference type="EMBL" id="PKLF01000006">
    <property type="protein sequence ID" value="MBE8612302.1"/>
    <property type="molecule type" value="Genomic_DNA"/>
</dbReference>
<dbReference type="InterPro" id="IPR029462">
    <property type="entry name" value="Rnk_N"/>
</dbReference>
<evidence type="ECO:0000313" key="5">
    <source>
        <dbReference type="EMBL" id="EMO9455439.1"/>
    </source>
</evidence>
<dbReference type="Proteomes" id="UP000244682">
    <property type="component" value="Chromosome"/>
</dbReference>
<reference evidence="4 8" key="2">
    <citation type="submission" date="2018-04" db="EMBL/GenBank/DDBJ databases">
        <title>Whole genome sequencing of Morganella morganii AR_0133.</title>
        <authorList>
            <person name="Conlan S."/>
            <person name="Thomas P.J."/>
            <person name="Mullikin J."/>
            <person name="Frank K.M."/>
            <person name="Segre J.A."/>
        </authorList>
    </citation>
    <scope>NUCLEOTIDE SEQUENCE [LARGE SCALE GENOMIC DNA]</scope>
    <source>
        <strain evidence="4 8">AR_0133</strain>
    </source>
</reference>
<dbReference type="InterPro" id="IPR001437">
    <property type="entry name" value="Tscrpt_elong_fac_GreA/B_C"/>
</dbReference>
<dbReference type="Proteomes" id="UP001182247">
    <property type="component" value="Unassembled WGS sequence"/>
</dbReference>
<reference evidence="7" key="3">
    <citation type="submission" date="2023-02" db="EMBL/GenBank/DDBJ databases">
        <title>Detection, antimicrobial susceptibility and genomic characterization of NDM-producing species of Morganellaceae, Yersiniaceae, and Enterobacteriaceae other than Klebsiella.</title>
        <authorList>
            <person name="Camargo C.H."/>
            <person name="Sacchi C.T."/>
            <person name="Campos K.R."/>
        </authorList>
    </citation>
    <scope>NUCLEOTIDE SEQUENCE</scope>
    <source>
        <strain evidence="7">1189_21</strain>
    </source>
</reference>
<dbReference type="AlphaFoldDB" id="A0A0A5SDI6"/>
<proteinExistence type="inferred from homology"/>
<dbReference type="InterPro" id="IPR036953">
    <property type="entry name" value="GreA/GreB_C_sf"/>
</dbReference>
<dbReference type="PANTHER" id="PTHR30437">
    <property type="entry name" value="TRANSCRIPTION ELONGATION FACTOR GREA"/>
    <property type="match status" value="1"/>
</dbReference>
<dbReference type="GO" id="GO:0003677">
    <property type="term" value="F:DNA binding"/>
    <property type="evidence" value="ECO:0007669"/>
    <property type="project" value="InterPro"/>
</dbReference>
<feature type="domain" description="Regulator of nucleoside diphosphate kinase N-terminal" evidence="3">
    <location>
        <begin position="4"/>
        <end position="43"/>
    </location>
</feature>
<dbReference type="GO" id="GO:0032784">
    <property type="term" value="P:regulation of DNA-templated transcription elongation"/>
    <property type="evidence" value="ECO:0007669"/>
    <property type="project" value="InterPro"/>
</dbReference>
<evidence type="ECO:0000313" key="4">
    <source>
        <dbReference type="EMBL" id="AWC93957.1"/>
    </source>
</evidence>
<dbReference type="Pfam" id="PF14760">
    <property type="entry name" value="Rnk_N"/>
    <property type="match status" value="1"/>
</dbReference>
<evidence type="ECO:0000313" key="7">
    <source>
        <dbReference type="EMBL" id="MDS0897832.1"/>
    </source>
</evidence>
<evidence type="ECO:0000313" key="6">
    <source>
        <dbReference type="EMBL" id="MBE8612302.1"/>
    </source>
</evidence>
<keyword evidence="6" id="KW-0418">Kinase</keyword>
<dbReference type="FunFam" id="1.10.286.20:FF:000002">
    <property type="entry name" value="Regulator of nucleoside diphosphate kinase"/>
    <property type="match status" value="1"/>
</dbReference>